<dbReference type="PROSITE" id="PS51007">
    <property type="entry name" value="CYTC"/>
    <property type="match status" value="2"/>
</dbReference>
<dbReference type="SUPFAM" id="SSF46626">
    <property type="entry name" value="Cytochrome c"/>
    <property type="match status" value="2"/>
</dbReference>
<keyword evidence="7" id="KW-1185">Reference proteome</keyword>
<gene>
    <name evidence="6" type="primary">ctaC_4</name>
    <name evidence="6" type="ORF">JSE7799_02783</name>
</gene>
<dbReference type="GO" id="GO:0016491">
    <property type="term" value="F:oxidoreductase activity"/>
    <property type="evidence" value="ECO:0007669"/>
    <property type="project" value="UniProtKB-KW"/>
</dbReference>
<evidence type="ECO:0000259" key="5">
    <source>
        <dbReference type="PROSITE" id="PS51007"/>
    </source>
</evidence>
<dbReference type="EMBL" id="CYPR01000185">
    <property type="protein sequence ID" value="CUH40054.1"/>
    <property type="molecule type" value="Genomic_DNA"/>
</dbReference>
<dbReference type="InterPro" id="IPR009056">
    <property type="entry name" value="Cyt_c-like_dom"/>
</dbReference>
<dbReference type="Proteomes" id="UP000049455">
    <property type="component" value="Unassembled WGS sequence"/>
</dbReference>
<dbReference type="GO" id="GO:0009055">
    <property type="term" value="F:electron transfer activity"/>
    <property type="evidence" value="ECO:0007669"/>
    <property type="project" value="InterPro"/>
</dbReference>
<evidence type="ECO:0000256" key="2">
    <source>
        <dbReference type="ARBA" id="ARBA00022723"/>
    </source>
</evidence>
<accession>A0A0M7BE06</accession>
<dbReference type="InterPro" id="IPR036909">
    <property type="entry name" value="Cyt_c-like_dom_sf"/>
</dbReference>
<dbReference type="STRING" id="313367.JSE7799_02783"/>
<evidence type="ECO:0000256" key="3">
    <source>
        <dbReference type="ARBA" id="ARBA00023004"/>
    </source>
</evidence>
<dbReference type="GO" id="GO:0020037">
    <property type="term" value="F:heme binding"/>
    <property type="evidence" value="ECO:0007669"/>
    <property type="project" value="InterPro"/>
</dbReference>
<dbReference type="OrthoDB" id="9773456at2"/>
<evidence type="ECO:0000256" key="1">
    <source>
        <dbReference type="ARBA" id="ARBA00022617"/>
    </source>
</evidence>
<dbReference type="EC" id="1.9.3.1" evidence="6"/>
<keyword evidence="1 4" id="KW-0349">Heme</keyword>
<sequence>MGRSDGPRRRHTIYRSLSLVRDEVIAASAADIDLPPDWAPEATPENAVLFQNDCAQCHGAPGLPPAPFALGMMPVPTNLVAAARERPPEEVFWFIRDGLKMSGMPSWRYRMEEAEMWRITALVEALPALSPVAYQALLAEGAGAAPEPAPAPHVTDERAEADPAFDIPNPERGRRAMQHYACRSCHLIPGLVGRADVRVGPPLGEAGSRRYIAGVLSNTPENMVRWITEPQAVDPLSAMPDLGVSEFDARDMAAYLYTLSKSQPAEVPDIDHGGTASEGVAAH</sequence>
<feature type="domain" description="Cytochrome c" evidence="5">
    <location>
        <begin position="168"/>
        <end position="260"/>
    </location>
</feature>
<feature type="domain" description="Cytochrome c" evidence="5">
    <location>
        <begin position="41"/>
        <end position="127"/>
    </location>
</feature>
<keyword evidence="6" id="KW-0560">Oxidoreductase</keyword>
<reference evidence="6 7" key="1">
    <citation type="submission" date="2015-09" db="EMBL/GenBank/DDBJ databases">
        <authorList>
            <person name="Jackson K.R."/>
            <person name="Lunt B.L."/>
            <person name="Fisher J.N.B."/>
            <person name="Gardner A.V."/>
            <person name="Bailey M.E."/>
            <person name="Deus L.M."/>
            <person name="Earl A.S."/>
            <person name="Gibby P.D."/>
            <person name="Hartmann K.A."/>
            <person name="Liu J.E."/>
            <person name="Manci A.M."/>
            <person name="Nielsen D.A."/>
            <person name="Solomon M.B."/>
            <person name="Breakwell D.P."/>
            <person name="Burnett S.H."/>
            <person name="Grose J.H."/>
        </authorList>
    </citation>
    <scope>NUCLEOTIDE SEQUENCE [LARGE SCALE GENOMIC DNA]</scope>
    <source>
        <strain evidence="6 7">CECT 7799</strain>
    </source>
</reference>
<proteinExistence type="predicted"/>
<evidence type="ECO:0000256" key="4">
    <source>
        <dbReference type="PROSITE-ProRule" id="PRU00433"/>
    </source>
</evidence>
<dbReference type="Gene3D" id="1.10.760.10">
    <property type="entry name" value="Cytochrome c-like domain"/>
    <property type="match status" value="2"/>
</dbReference>
<dbReference type="Pfam" id="PF13442">
    <property type="entry name" value="Cytochrome_CBB3"/>
    <property type="match status" value="1"/>
</dbReference>
<organism evidence="6 7">
    <name type="scientific">Jannaschia seosinensis</name>
    <dbReference type="NCBI Taxonomy" id="313367"/>
    <lineage>
        <taxon>Bacteria</taxon>
        <taxon>Pseudomonadati</taxon>
        <taxon>Pseudomonadota</taxon>
        <taxon>Alphaproteobacteria</taxon>
        <taxon>Rhodobacterales</taxon>
        <taxon>Roseobacteraceae</taxon>
        <taxon>Jannaschia</taxon>
    </lineage>
</organism>
<dbReference type="AlphaFoldDB" id="A0A0M7BE06"/>
<evidence type="ECO:0000313" key="6">
    <source>
        <dbReference type="EMBL" id="CUH40054.1"/>
    </source>
</evidence>
<keyword evidence="3 4" id="KW-0408">Iron</keyword>
<keyword evidence="2 4" id="KW-0479">Metal-binding</keyword>
<name>A0A0M7BE06_9RHOB</name>
<protein>
    <submittedName>
        <fullName evidence="6">Cytochrome c oxidase subunit 2</fullName>
        <ecNumber evidence="6">1.9.3.1</ecNumber>
    </submittedName>
</protein>
<dbReference type="GO" id="GO:0046872">
    <property type="term" value="F:metal ion binding"/>
    <property type="evidence" value="ECO:0007669"/>
    <property type="project" value="UniProtKB-KW"/>
</dbReference>
<evidence type="ECO:0000313" key="7">
    <source>
        <dbReference type="Proteomes" id="UP000049455"/>
    </source>
</evidence>
<dbReference type="RefSeq" id="WP_083480600.1">
    <property type="nucleotide sequence ID" value="NZ_CYPR01000185.1"/>
</dbReference>